<sequence>MTPEQDAVLRDIQAQLSSALHGIDQLTAESTALRGQIDELRKEIGDLETTAAELADRLRQLRGGCLPWPLSLLEEPAALVASRLTALLSDLPGLPGPQQLATAEDESISHDKADA</sequence>
<keyword evidence="1" id="KW-0175">Coiled coil</keyword>
<gene>
    <name evidence="3" type="ORF">F5544_40105</name>
</gene>
<organism evidence="3 4">
    <name type="scientific">Nocardia arthritidis</name>
    <dbReference type="NCBI Taxonomy" id="228602"/>
    <lineage>
        <taxon>Bacteria</taxon>
        <taxon>Bacillati</taxon>
        <taxon>Actinomycetota</taxon>
        <taxon>Actinomycetes</taxon>
        <taxon>Mycobacteriales</taxon>
        <taxon>Nocardiaceae</taxon>
        <taxon>Nocardia</taxon>
    </lineage>
</organism>
<protein>
    <submittedName>
        <fullName evidence="3">Uncharacterized protein</fullName>
    </submittedName>
</protein>
<feature type="region of interest" description="Disordered" evidence="2">
    <location>
        <begin position="94"/>
        <end position="115"/>
    </location>
</feature>
<dbReference type="RefSeq" id="WP_167478017.1">
    <property type="nucleotide sequence ID" value="NZ_CP046172.1"/>
</dbReference>
<evidence type="ECO:0000313" key="4">
    <source>
        <dbReference type="Proteomes" id="UP000503540"/>
    </source>
</evidence>
<dbReference type="EMBL" id="CP046172">
    <property type="protein sequence ID" value="QIS15837.1"/>
    <property type="molecule type" value="Genomic_DNA"/>
</dbReference>
<evidence type="ECO:0000256" key="1">
    <source>
        <dbReference type="SAM" id="Coils"/>
    </source>
</evidence>
<name>A0A6G9YRW1_9NOCA</name>
<dbReference type="AlphaFoldDB" id="A0A6G9YRW1"/>
<accession>A0A6G9YRW1</accession>
<feature type="coiled-coil region" evidence="1">
    <location>
        <begin position="23"/>
        <end position="57"/>
    </location>
</feature>
<reference evidence="3 4" key="1">
    <citation type="journal article" date="2019" name="ACS Chem. Biol.">
        <title>Identification and Mobilization of a Cryptic Antibiotic Biosynthesis Gene Locus from a Human-Pathogenic Nocardia Isolate.</title>
        <authorList>
            <person name="Herisse M."/>
            <person name="Ishida K."/>
            <person name="Porter J.L."/>
            <person name="Howden B."/>
            <person name="Hertweck C."/>
            <person name="Stinear T.P."/>
            <person name="Pidot S.J."/>
        </authorList>
    </citation>
    <scope>NUCLEOTIDE SEQUENCE [LARGE SCALE GENOMIC DNA]</scope>
    <source>
        <strain evidence="3 4">AUSMDU00012717</strain>
    </source>
</reference>
<evidence type="ECO:0000256" key="2">
    <source>
        <dbReference type="SAM" id="MobiDB-lite"/>
    </source>
</evidence>
<keyword evidence="4" id="KW-1185">Reference proteome</keyword>
<proteinExistence type="predicted"/>
<dbReference type="Proteomes" id="UP000503540">
    <property type="component" value="Chromosome"/>
</dbReference>
<evidence type="ECO:0000313" key="3">
    <source>
        <dbReference type="EMBL" id="QIS15837.1"/>
    </source>
</evidence>
<dbReference type="KEGG" id="nah:F5544_40105"/>